<proteinExistence type="predicted"/>
<protein>
    <submittedName>
        <fullName evidence="1">Uncharacterized protein</fullName>
    </submittedName>
</protein>
<accession>A0A2S7U3Y1</accession>
<evidence type="ECO:0000313" key="1">
    <source>
        <dbReference type="EMBL" id="PQJ29141.1"/>
    </source>
</evidence>
<name>A0A2S7U3Y1_9BACT</name>
<reference evidence="1 2" key="1">
    <citation type="submission" date="2016-12" db="EMBL/GenBank/DDBJ databases">
        <title>Study of bacterial adaptation to deep sea.</title>
        <authorList>
            <person name="Song J."/>
            <person name="Yoshizawa S."/>
            <person name="Kogure K."/>
        </authorList>
    </citation>
    <scope>NUCLEOTIDE SEQUENCE [LARGE SCALE GENOMIC DNA]</scope>
    <source>
        <strain evidence="1 2">SAORIC-165</strain>
    </source>
</reference>
<sequence length="59" mass="6677">MLREFLLGNLKSKVPENLPLLIRAISFLWNAVAKNNWEMLRKLIKAVKVHSCSSAASLL</sequence>
<dbReference type="Proteomes" id="UP000239907">
    <property type="component" value="Unassembled WGS sequence"/>
</dbReference>
<evidence type="ECO:0000313" key="2">
    <source>
        <dbReference type="Proteomes" id="UP000239907"/>
    </source>
</evidence>
<dbReference type="AlphaFoldDB" id="A0A2S7U3Y1"/>
<keyword evidence="2" id="KW-1185">Reference proteome</keyword>
<gene>
    <name evidence="1" type="ORF">BSZ32_11995</name>
</gene>
<comment type="caution">
    <text evidence="1">The sequence shown here is derived from an EMBL/GenBank/DDBJ whole genome shotgun (WGS) entry which is preliminary data.</text>
</comment>
<organism evidence="1 2">
    <name type="scientific">Rubritalea profundi</name>
    <dbReference type="NCBI Taxonomy" id="1658618"/>
    <lineage>
        <taxon>Bacteria</taxon>
        <taxon>Pseudomonadati</taxon>
        <taxon>Verrucomicrobiota</taxon>
        <taxon>Verrucomicrobiia</taxon>
        <taxon>Verrucomicrobiales</taxon>
        <taxon>Rubritaleaceae</taxon>
        <taxon>Rubritalea</taxon>
    </lineage>
</organism>
<dbReference type="EMBL" id="MQWA01000001">
    <property type="protein sequence ID" value="PQJ29141.1"/>
    <property type="molecule type" value="Genomic_DNA"/>
</dbReference>